<evidence type="ECO:0000313" key="2">
    <source>
        <dbReference type="Proteomes" id="UP000199103"/>
    </source>
</evidence>
<dbReference type="SUPFAM" id="SSF50475">
    <property type="entry name" value="FMN-binding split barrel"/>
    <property type="match status" value="1"/>
</dbReference>
<dbReference type="Pfam" id="PF04075">
    <property type="entry name" value="F420H2_quin_red"/>
    <property type="match status" value="1"/>
</dbReference>
<dbReference type="NCBIfam" id="TIGR00026">
    <property type="entry name" value="hi_GC_TIGR00026"/>
    <property type="match status" value="1"/>
</dbReference>
<protein>
    <submittedName>
        <fullName evidence="1">Deazaflavin-dependent oxidoreductase, nitroreductase family</fullName>
    </submittedName>
</protein>
<dbReference type="STRING" id="630515.SAMN04489812_0032"/>
<dbReference type="OrthoDB" id="8225825at2"/>
<accession>A0A1H1M7H3</accession>
<dbReference type="InterPro" id="IPR012349">
    <property type="entry name" value="Split_barrel_FMN-bd"/>
</dbReference>
<dbReference type="AlphaFoldDB" id="A0A1H1M7H3"/>
<dbReference type="EMBL" id="LT629772">
    <property type="protein sequence ID" value="SDR82718.1"/>
    <property type="molecule type" value="Genomic_DNA"/>
</dbReference>
<sequence>MNQQSTARRPIRKRAGDLFRSTARYVDDRIVKSGMRSLLRAGLAPTAFAMVETTGRRSGLPRQTPVGNGLVDGTFWLIAARGRSADYVRNLIQQPAVRIKIGRRWYRGLATVQPDDDPERRLADILAHHGWLRRFDARALRSSIRLLNSEPIVVRIALEDAPATAGSERSH</sequence>
<dbReference type="Proteomes" id="UP000199103">
    <property type="component" value="Chromosome I"/>
</dbReference>
<dbReference type="RefSeq" id="WP_091517970.1">
    <property type="nucleotide sequence ID" value="NZ_LT629772.1"/>
</dbReference>
<keyword evidence="2" id="KW-1185">Reference proteome</keyword>
<dbReference type="GO" id="GO:0016491">
    <property type="term" value="F:oxidoreductase activity"/>
    <property type="evidence" value="ECO:0007669"/>
    <property type="project" value="InterPro"/>
</dbReference>
<dbReference type="Gene3D" id="2.30.110.10">
    <property type="entry name" value="Electron Transport, Fmn-binding Protein, Chain A"/>
    <property type="match status" value="1"/>
</dbReference>
<reference evidence="1 2" key="1">
    <citation type="submission" date="2016-10" db="EMBL/GenBank/DDBJ databases">
        <authorList>
            <person name="de Groot N.N."/>
        </authorList>
    </citation>
    <scope>NUCLEOTIDE SEQUENCE [LARGE SCALE GENOMIC DNA]</scope>
    <source>
        <strain evidence="1 2">DSM 21800</strain>
    </source>
</reference>
<dbReference type="InterPro" id="IPR004378">
    <property type="entry name" value="F420H2_quin_Rdtase"/>
</dbReference>
<gene>
    <name evidence="1" type="ORF">SAMN04489812_0032</name>
</gene>
<proteinExistence type="predicted"/>
<name>A0A1H1M7H3_9ACTN</name>
<organism evidence="1 2">
    <name type="scientific">Microlunatus soli</name>
    <dbReference type="NCBI Taxonomy" id="630515"/>
    <lineage>
        <taxon>Bacteria</taxon>
        <taxon>Bacillati</taxon>
        <taxon>Actinomycetota</taxon>
        <taxon>Actinomycetes</taxon>
        <taxon>Propionibacteriales</taxon>
        <taxon>Propionibacteriaceae</taxon>
        <taxon>Microlunatus</taxon>
    </lineage>
</organism>
<evidence type="ECO:0000313" key="1">
    <source>
        <dbReference type="EMBL" id="SDR82718.1"/>
    </source>
</evidence>